<sequence length="703" mass="80515">MGLEKIEKGTIIHKAGEDTVGTIEILVKGSIKIYDQFSSITMSVGSFIGIVESPGKKYIYSYEALEDSAVYSYPFEDLTDIPPIVRSNPKIAPILAAQSVATASKCCDVYEKEYDDALSEYEKIIADYADYPSLCIKVGETPMIFNEIDEIIPPEKTEKIGEWAFPYIRSLKENEAILKKSLYSINIDIAAGIVMSTFYIYDNISRENQLLGEYRKALKKKTANFTANMKMINAKLSDMEKNADGGSSVVTVVNALSTILAYSGVSPEIAAKFEEQINQFKNSSNRYDSEDEARALRRNLGNTFYEVFTPAFIKSLSDDNYPMEVKMFFMFGFVDEELAGEKNTQILYNMAKAYMPDPEGNVVTLYEWLKKIYNLEVEPSRNEFDQDWESYLREQKATGNLKQPQIDAMVNDPKSRLDFEIHNLFSLGNRMTFGRISSFVPVFDEMNVLRPLDMAYLTYSKINEYFAKIRAIDYGVFCRQAVYSNPEIGVTQLFYADDITPYMILMPNVGSRASLWQEIEGKKRSTKARMLVSIFNTENTEECMVRLFGEFRWEMCKTEQGVHWNDVTDPSLTSMYCDYLQFFKKNSALSTENKEKLKTDLKKYSNNYKNVFIADYLAYVKFEANGSPRLNKVAREILFTFCPFAKELREKVSDNPQYTELINHYQAHIGNIAKPVMNMASKLKRDGIEVPEQITKQLEHLSK</sequence>
<dbReference type="SUPFAM" id="SSF51206">
    <property type="entry name" value="cAMP-binding domain-like"/>
    <property type="match status" value="1"/>
</dbReference>
<protein>
    <recommendedName>
        <fullName evidence="3">Cyclic nucleotide-binding domain-containing protein</fullName>
    </recommendedName>
</protein>
<keyword evidence="2" id="KW-1185">Reference proteome</keyword>
<organism evidence="1 2">
    <name type="scientific">Butyrivibrio hungatei</name>
    <dbReference type="NCBI Taxonomy" id="185008"/>
    <lineage>
        <taxon>Bacteria</taxon>
        <taxon>Bacillati</taxon>
        <taxon>Bacillota</taxon>
        <taxon>Clostridia</taxon>
        <taxon>Lachnospirales</taxon>
        <taxon>Lachnospiraceae</taxon>
        <taxon>Butyrivibrio</taxon>
    </lineage>
</organism>
<reference evidence="2" key="1">
    <citation type="submission" date="2016-10" db="EMBL/GenBank/DDBJ databases">
        <title>The complete genome sequence of the rumen bacterium Butyrivibrio hungatei MB2003.</title>
        <authorList>
            <person name="Palevich N."/>
            <person name="Kelly W.J."/>
            <person name="Leahy S.C."/>
            <person name="Altermann E."/>
            <person name="Rakonjac J."/>
            <person name="Attwood G.T."/>
        </authorList>
    </citation>
    <scope>NUCLEOTIDE SEQUENCE [LARGE SCALE GENOMIC DNA]</scope>
    <source>
        <strain evidence="2">MB2003</strain>
    </source>
</reference>
<accession>A0A1D9P1N5</accession>
<dbReference type="AlphaFoldDB" id="A0A1D9P1N5"/>
<evidence type="ECO:0008006" key="3">
    <source>
        <dbReference type="Google" id="ProtNLM"/>
    </source>
</evidence>
<dbReference type="KEGG" id="bhu:bhn_I1240"/>
<evidence type="ECO:0000313" key="2">
    <source>
        <dbReference type="Proteomes" id="UP000179284"/>
    </source>
</evidence>
<dbReference type="OrthoDB" id="334160at2"/>
<gene>
    <name evidence="1" type="ORF">bhn_I1240</name>
</gene>
<dbReference type="InterPro" id="IPR018490">
    <property type="entry name" value="cNMP-bd_dom_sf"/>
</dbReference>
<proteinExistence type="predicted"/>
<dbReference type="Proteomes" id="UP000179284">
    <property type="component" value="Chromosome I"/>
</dbReference>
<name>A0A1D9P1N5_9FIRM</name>
<dbReference type="EMBL" id="CP017831">
    <property type="protein sequence ID" value="AOZ96274.1"/>
    <property type="molecule type" value="Genomic_DNA"/>
</dbReference>
<dbReference type="RefSeq" id="WP_071175977.1">
    <property type="nucleotide sequence ID" value="NZ_CP017831.1"/>
</dbReference>
<evidence type="ECO:0000313" key="1">
    <source>
        <dbReference type="EMBL" id="AOZ96274.1"/>
    </source>
</evidence>